<protein>
    <submittedName>
        <fullName evidence="3">PEP-CTERM sorting domain-containing protein</fullName>
    </submittedName>
</protein>
<dbReference type="InterPro" id="IPR013424">
    <property type="entry name" value="Ice-binding_C"/>
</dbReference>
<feature type="domain" description="Ice-binding protein C-terminal" evidence="2">
    <location>
        <begin position="156"/>
        <end position="180"/>
    </location>
</feature>
<comment type="caution">
    <text evidence="3">The sequence shown here is derived from an EMBL/GenBank/DDBJ whole genome shotgun (WGS) entry which is preliminary data.</text>
</comment>
<gene>
    <name evidence="3" type="ORF">E4L98_15670</name>
</gene>
<organism evidence="3 4">
    <name type="scientific">Duganella callida</name>
    <dbReference type="NCBI Taxonomy" id="2561932"/>
    <lineage>
        <taxon>Bacteria</taxon>
        <taxon>Pseudomonadati</taxon>
        <taxon>Pseudomonadota</taxon>
        <taxon>Betaproteobacteria</taxon>
        <taxon>Burkholderiales</taxon>
        <taxon>Oxalobacteraceae</taxon>
        <taxon>Telluria group</taxon>
        <taxon>Duganella</taxon>
    </lineage>
</organism>
<feature type="chain" id="PRO_5021461000" evidence="1">
    <location>
        <begin position="20"/>
        <end position="183"/>
    </location>
</feature>
<evidence type="ECO:0000313" key="3">
    <source>
        <dbReference type="EMBL" id="TFW19906.1"/>
    </source>
</evidence>
<keyword evidence="1" id="KW-0732">Signal</keyword>
<evidence type="ECO:0000256" key="1">
    <source>
        <dbReference type="SAM" id="SignalP"/>
    </source>
</evidence>
<feature type="signal peptide" evidence="1">
    <location>
        <begin position="1"/>
        <end position="19"/>
    </location>
</feature>
<keyword evidence="4" id="KW-1185">Reference proteome</keyword>
<dbReference type="OrthoDB" id="9833336at2"/>
<evidence type="ECO:0000313" key="4">
    <source>
        <dbReference type="Proteomes" id="UP000297729"/>
    </source>
</evidence>
<accession>A0A4Y9SFP4</accession>
<proteinExistence type="predicted"/>
<sequence>MKKLFAAAVLAGAGFAAHATTVPVNLNPGESTGTFGGFSYTGIVSLGGPAIINHLSEGTAAISYNAGLFNFRGITLNFTPWDLGGSESIGWDLNPYTVVMTFKDLSGNVIDTDSFLLNYGPDQTELKNVAGVHSIEFYSPRQGQATPRFYSLEISAVPEPATYGMLLAGLGLMAYVARRKQNV</sequence>
<reference evidence="3 4" key="1">
    <citation type="submission" date="2019-03" db="EMBL/GenBank/DDBJ databases">
        <title>Draft Genome Sequence of Duganella callidus sp. nov., a Novel Duganella Species Isolated from Cultivated Soil.</title>
        <authorList>
            <person name="Raths R."/>
            <person name="Peta V."/>
            <person name="Bucking H."/>
        </authorList>
    </citation>
    <scope>NUCLEOTIDE SEQUENCE [LARGE SCALE GENOMIC DNA]</scope>
    <source>
        <strain evidence="3 4">DN04</strain>
    </source>
</reference>
<dbReference type="Pfam" id="PF07589">
    <property type="entry name" value="PEP-CTERM"/>
    <property type="match status" value="1"/>
</dbReference>
<dbReference type="AlphaFoldDB" id="A0A4Y9SFP4"/>
<dbReference type="Proteomes" id="UP000297729">
    <property type="component" value="Unassembled WGS sequence"/>
</dbReference>
<dbReference type="NCBIfam" id="TIGR02595">
    <property type="entry name" value="PEP_CTERM"/>
    <property type="match status" value="1"/>
</dbReference>
<dbReference type="EMBL" id="SPVG01000159">
    <property type="protein sequence ID" value="TFW19906.1"/>
    <property type="molecule type" value="Genomic_DNA"/>
</dbReference>
<name>A0A4Y9SFP4_9BURK</name>
<evidence type="ECO:0000259" key="2">
    <source>
        <dbReference type="Pfam" id="PF07589"/>
    </source>
</evidence>